<evidence type="ECO:0000256" key="2">
    <source>
        <dbReference type="ARBA" id="ARBA00006460"/>
    </source>
</evidence>
<dbReference type="EC" id="2.7.7.6" evidence="15"/>
<evidence type="ECO:0000256" key="11">
    <source>
        <dbReference type="ARBA" id="ARBA00023125"/>
    </source>
</evidence>
<comment type="catalytic activity">
    <reaction evidence="14 15">
        <text>RNA(n) + a ribonucleoside 5'-triphosphate = RNA(n+1) + diphosphate</text>
        <dbReference type="Rhea" id="RHEA:21248"/>
        <dbReference type="Rhea" id="RHEA-COMP:14527"/>
        <dbReference type="Rhea" id="RHEA-COMP:17342"/>
        <dbReference type="ChEBI" id="CHEBI:33019"/>
        <dbReference type="ChEBI" id="CHEBI:61557"/>
        <dbReference type="ChEBI" id="CHEBI:140395"/>
        <dbReference type="EC" id="2.7.7.6"/>
    </reaction>
</comment>
<evidence type="ECO:0000259" key="17">
    <source>
        <dbReference type="SMART" id="SM00663"/>
    </source>
</evidence>
<feature type="compositionally biased region" description="Polar residues" evidence="16">
    <location>
        <begin position="438"/>
        <end position="462"/>
    </location>
</feature>
<evidence type="ECO:0000256" key="12">
    <source>
        <dbReference type="ARBA" id="ARBA00023163"/>
    </source>
</evidence>
<reference evidence="18" key="1">
    <citation type="submission" date="2020-09" db="EMBL/GenBank/DDBJ databases">
        <title>Comparative genome analyses of four rice-infecting Rhizoctonia solani isolates reveal extensive enrichment of homogalacturonan modification genes.</title>
        <authorList>
            <person name="Lee D.-Y."/>
            <person name="Jeon J."/>
            <person name="Kim K.-T."/>
            <person name="Cheong K."/>
            <person name="Song H."/>
            <person name="Choi G."/>
            <person name="Ko J."/>
            <person name="Opiyo S.O."/>
            <person name="Zuo S."/>
            <person name="Madhav S."/>
            <person name="Lee Y.-H."/>
            <person name="Wang G.-L."/>
        </authorList>
    </citation>
    <scope>NUCLEOTIDE SEQUENCE</scope>
    <source>
        <strain evidence="18">AG1-IA B2</strain>
    </source>
</reference>
<dbReference type="FunFam" id="1.10.150.390:FF:000001">
    <property type="entry name" value="DNA-directed RNA polymerase subunit"/>
    <property type="match status" value="1"/>
</dbReference>
<evidence type="ECO:0000256" key="6">
    <source>
        <dbReference type="ARBA" id="ARBA00022695"/>
    </source>
</evidence>
<dbReference type="Gene3D" id="1.10.150.390">
    <property type="match status" value="1"/>
</dbReference>
<evidence type="ECO:0000256" key="3">
    <source>
        <dbReference type="ARBA" id="ARBA00022478"/>
    </source>
</evidence>
<sequence length="3081" mass="338474">MTSKQPSDPGKKLTRADPTTIRGKFLVGYQGWFTCPNDGPSVAQANEWAHWTDKDGQFNAELLPDPEYYSSGDLAVMPRAQHRLFSSRNPAIIRRHLNIMAMHGIDGLFLTRRGSEIAAAYQPGRVGIKIMKLRSEGINNIFRAAEQEARVVSIIPAYVREHGQPVVALWSVGFKHAGQEPEMIMRLISRIRELAGGAYIMLGVPITWQKQDQNWQAVYSVADAIAPMCIGTFQDESGAERFSKDFQQPGIQASKSGQTKTDYVGVVWPGNEGPLIINTGSSTEPAPRQDGAFFWRQIYNGYKDGVRFMYAEMFDGFEEGTAILPSLGAQSDSTPSDWYLRIAGSASEALKGEKRLYEEFPRKELFEYWSTRPRYEERDDDQIPTASGSANPLGGFGPSAHVAQASAPAPPRAMTVDMSDAPPPYSIEDDSLPAPAPSSFTTEPESLTSGPANPASPITSYHNAPFPPADRPPVSRVDSTHSVGSHGSYPGQQQHRPEPIAVPGNAPVAIAVQTPTTYTAYTTQPQVGFPSGPAPPMAGIGGQTSPSVMPIRPPQHPFVASRPPAMAPRPPSRPGRPQSSDSTHPSPPPNTFTVAGIGGLTDQLGGMNIGEPNRPAPEHVFAGANQPRPQMTQPPGTPNSPFEGINYPGRFGGPDARRDSYGQTSGSGPSTPSVGMPGNPLYPAPLQGGYVIWFTHNTSPPSGPHPHPTSEYAGTRPIRTTSPHHRPTLGPTPTHQSTLGPGTSQSPRPSFQPHQQYAPAGPSPNPPGQHGHLPASGSGQYPPQGQGSGGQYNQGPGGQYPPQGPSGQHPYGLVGSNLLNPRAVRRSGHSGIMVVRARPSREATRLPSLVGLLRLQGVTIPIRLKDPGTRQICGQDTKKKVEQGLEGAFKVGTKEPADKRLPPLSFFLSSVSVSTMHKTPTHFMSYLFQSFVPGKLSRLCILGVDVVGIPVVLVVGVPQVRTSFVRKSEMTEEMTLWEKSKALAVAGWFGLRIALSGLCYLEYRWDMARARVSFENNEEKEVTCQLPIVGSELPATNSNLELATPVVDSEPPKIMVHDEQAPSTGSDRVEFPRMDADSIEGDHENGGRVIRKISMSSADSDGTVWSECQTPAQTSVELPVELSEEPIESETSRPGEDEWFGAIQEQVVKPKPEPERKSPLLRRKRSKYGACPLILRKSSASLYAGPEELEICVEFAGPEACLVLVLDSIATLPTLQPRLRTVLFHRRNLVLELLVAGSPERIVLFTRSSTKKSGNPDDLFVSRVVGLLEKQQIVFATMSTGAAFAYSSVPLRKVKEVQFGILSPEEIKAYSVCKIEFPEVLEEGTGKVKTAGLMDPRLGTVDRNFKCQTCGEGMAECPGHFGHIELARPVFHIGTFNCTLDKFADIVSEYYEASPSVPPPDIPVHFLGALSASRRTPSHLLSWFQVWRYTCSPCGACACRASARLRSLDRRVSLSFPPCWVIAPLDLGVAPAPPAVVKWGDEEESCPCRDDNRSRLKDADRFERTGLARADRTPRPLTKAAMYHLCTKFFLYFHFISMANDTQFAEKIRHVRDPKKRMALVWAHCKGKMICEADETKDDEGAAAQPAKVGHGGCGHVQPLIRKEGLKLFLVYKKGRADDEEMDGRTSQPEKRLYPASDVYNTLKKIPDSDLALLGLSEEFARPDWMILTVLPVPPPPVRPSISADGGTVRSEDDLTYKLGDILKASINVRRCEEEGSPAHVISEFEQLLQFHVATYMDNDIAGIPQALQKSGRPVKAIRARLKGKEGRLRGNLMGKRVDFSARTVITGDPNLMLDEVGVPRSMAMNLTYPERVTPYNIEWLQMLVRNGPREYPGARYVVRDSGERIDLRYNKRADTSLQYGWIVERHLKNGDYVLFNRQPSLHKMSMMSHRVKIMPYSTFRLNLSVTPPYNADFDGDEMNMHIPQSEETRAELSQIAWVPRQIISPQANKPVMGIVQDTLCGIRKITLRDNFLDWNFVQNILLWVPEWDGQVPVPTILKPKPLWTGKQILSLCIPSGINVFRAPDKDKRTNRVPANPANDDGICIENGEILYGVVEKKTVGASQAGLIHITFRGQLLAPSQRVQYGIGDTIADKDTMSKITIHIETAKNNVLQLIQKAQYDGLRAEPGMTIRESFESHVNRELNMARDKTGKDAKTRIPFGFKHRTLPHFNKDDYCAESRGFVENSYLRGLTPQEFFFHAMAGREGLIDTAVKTAETGYIQRRLVKAMEDIAVCYDGTVRNSLGDIVQFAYGEDGMDGAFIERQSVEPYRLSNRAFERKYRVDVLEAGSGFSPGTLQVGLDASSPELQYKLDNEYAQLVKDRKMLREFIFKTADPNQPITSPLTSPSDLEPAYIMDEVAGLSSRLIVVRGEDPISLEAQDNATMLFNMHLRSTFATRLETKFNASIVNPGEMCGTLAAQSIGEPATQMTLNTFHYAGVSSKNVTLGVPRLKEIINVATNIKTPSLTVYLQSEYASSKHKAKTIQTELAHTTLRTITATTEIVYDPDPTNTIIDEDRDFVETFFAIPDESVERTLSQQSPWVLRIQLDRAKVLDKKLDMAYIADRIEQAFYPDMKVIPSDDNAEKLILRCRPIVMQDKDEEAFENTEEDIFIRQIEHNMLDSVTLRGVKGIRRVFMVEHDKPMIDAAGELQPRSAKEWVLETDGVNLKSVLSVDGIDFTRTYSNKCPEVFEVLGIEAARAAILRELRNVIEFDGSYVNYRHLALLTDLMTNRGTLMAITRHGINRADTGALMRCSFEETVEILMEAAAVGEKDDCYGVAENVLFGQMAPMGTGSFDVALDVDMLKDVIVDSRLPIQNMMAAQMGGGATPAGGLAMTPYDSASPMQAEAWRTEGAAFSPLATNADEASGGFSFIPFGQSPMGPDSRFGGYSPSSPGYSPTSPFMPTSPMVAATSPYGASPFGATSPYATSPAYSPTSPNMNLTSPQYSPTSPQYSPTSPTYSPTSPTYSPTSPRYYSTSPSFSPASPRYSPTSPRYSPTSPMQASPTSPKMTSPRYSPTSPTYSPASPAYTPVSPAYSPTSPVWSPRSPAPGDSNNQNQQNQTNGQTSPWGNTATYQASPSWK</sequence>
<dbReference type="InterPro" id="IPR006592">
    <property type="entry name" value="RNA_pol_N"/>
</dbReference>
<dbReference type="FunFam" id="1.10.274.100:FF:000001">
    <property type="entry name" value="DNA-directed RNA polymerase subunit"/>
    <property type="match status" value="1"/>
</dbReference>
<dbReference type="InterPro" id="IPR038120">
    <property type="entry name" value="Rpb1_funnel_sf"/>
</dbReference>
<feature type="compositionally biased region" description="Low complexity" evidence="16">
    <location>
        <begin position="3010"/>
        <end position="3030"/>
    </location>
</feature>
<dbReference type="GO" id="GO:0005665">
    <property type="term" value="C:RNA polymerase II, core complex"/>
    <property type="evidence" value="ECO:0007669"/>
    <property type="project" value="TreeGrafter"/>
</dbReference>
<name>A0A8H7ILQ2_9AGAM</name>
<feature type="region of interest" description="Disordered" evidence="16">
    <location>
        <begin position="376"/>
        <end position="502"/>
    </location>
</feature>
<dbReference type="Proteomes" id="UP000614334">
    <property type="component" value="Unassembled WGS sequence"/>
</dbReference>
<evidence type="ECO:0000313" key="18">
    <source>
        <dbReference type="EMBL" id="KAF8761678.1"/>
    </source>
</evidence>
<keyword evidence="3 15" id="KW-0240">DNA-directed RNA polymerase</keyword>
<dbReference type="Pfam" id="PF04992">
    <property type="entry name" value="RNA_pol_Rpb1_6"/>
    <property type="match status" value="1"/>
</dbReference>
<dbReference type="FunFam" id="4.10.860.120:FF:000003">
    <property type="entry name" value="DNA-directed RNA polymerase subunit"/>
    <property type="match status" value="1"/>
</dbReference>
<keyword evidence="5 15" id="KW-0808">Transferase</keyword>
<comment type="function">
    <text evidence="15">DNA-dependent RNA polymerase catalyzes the transcription of DNA into RNA using the four ribonucleoside triphosphates as substrates.</text>
</comment>
<dbReference type="InterPro" id="IPR038593">
    <property type="entry name" value="RNA_pol_Rpb1_7_sf"/>
</dbReference>
<dbReference type="FunFam" id="3.30.1360.140:FF:000001">
    <property type="entry name" value="DNA-directed RNA polymerase subunit"/>
    <property type="match status" value="1"/>
</dbReference>
<dbReference type="InterPro" id="IPR007075">
    <property type="entry name" value="RNA_pol_Rpb1_6"/>
</dbReference>
<dbReference type="Pfam" id="PF04990">
    <property type="entry name" value="RNA_pol_Rpb1_7"/>
    <property type="match status" value="1"/>
</dbReference>
<dbReference type="InterPro" id="IPR007066">
    <property type="entry name" value="RNA_pol_Rpb1_3"/>
</dbReference>
<feature type="compositionally biased region" description="Pro residues" evidence="16">
    <location>
        <begin position="565"/>
        <end position="574"/>
    </location>
</feature>
<accession>A0A8H7ILQ2</accession>
<dbReference type="Gene3D" id="2.40.40.20">
    <property type="match status" value="1"/>
</dbReference>
<evidence type="ECO:0000256" key="15">
    <source>
        <dbReference type="RuleBase" id="RU004279"/>
    </source>
</evidence>
<feature type="region of interest" description="Disordered" evidence="16">
    <location>
        <begin position="695"/>
        <end position="816"/>
    </location>
</feature>
<dbReference type="FunFam" id="3.30.1490.180:FF:000001">
    <property type="entry name" value="DNA-directed RNA polymerase subunit"/>
    <property type="match status" value="1"/>
</dbReference>
<feature type="compositionally biased region" description="Low complexity" evidence="16">
    <location>
        <begin position="776"/>
        <end position="785"/>
    </location>
</feature>
<dbReference type="GO" id="GO:0003677">
    <property type="term" value="F:DNA binding"/>
    <property type="evidence" value="ECO:0007669"/>
    <property type="project" value="UniProtKB-KW"/>
</dbReference>
<feature type="compositionally biased region" description="Polar residues" evidence="16">
    <location>
        <begin position="3066"/>
        <end position="3081"/>
    </location>
</feature>
<evidence type="ECO:0000256" key="10">
    <source>
        <dbReference type="ARBA" id="ARBA00022842"/>
    </source>
</evidence>
<dbReference type="SMART" id="SM00663">
    <property type="entry name" value="RPOLA_N"/>
    <property type="match status" value="1"/>
</dbReference>
<feature type="region of interest" description="Disordered" evidence="16">
    <location>
        <begin position="523"/>
        <end position="681"/>
    </location>
</feature>
<keyword evidence="12 15" id="KW-0804">Transcription</keyword>
<protein>
    <recommendedName>
        <fullName evidence="15">DNA-directed RNA polymerase subunit</fullName>
        <ecNumber evidence="15">2.7.7.6</ecNumber>
    </recommendedName>
</protein>
<feature type="region of interest" description="Disordered" evidence="16">
    <location>
        <begin position="1111"/>
        <end position="1135"/>
    </location>
</feature>
<evidence type="ECO:0000256" key="8">
    <source>
        <dbReference type="ARBA" id="ARBA00022737"/>
    </source>
</evidence>
<dbReference type="Pfam" id="PF05001">
    <property type="entry name" value="RNA_pol_Rpb1_R"/>
    <property type="match status" value="5"/>
</dbReference>
<keyword evidence="8" id="KW-0677">Repeat</keyword>
<organism evidence="18 19">
    <name type="scientific">Rhizoctonia solani</name>
    <dbReference type="NCBI Taxonomy" id="456999"/>
    <lineage>
        <taxon>Eukaryota</taxon>
        <taxon>Fungi</taxon>
        <taxon>Dikarya</taxon>
        <taxon>Basidiomycota</taxon>
        <taxon>Agaricomycotina</taxon>
        <taxon>Agaricomycetes</taxon>
        <taxon>Cantharellales</taxon>
        <taxon>Ceratobasidiaceae</taxon>
        <taxon>Rhizoctonia</taxon>
    </lineage>
</organism>
<dbReference type="CDD" id="cd02584">
    <property type="entry name" value="RNAP_II_Rpb1_C"/>
    <property type="match status" value="1"/>
</dbReference>
<dbReference type="InterPro" id="IPR007081">
    <property type="entry name" value="RNA_pol_Rpb1_5"/>
</dbReference>
<evidence type="ECO:0000256" key="9">
    <source>
        <dbReference type="ARBA" id="ARBA00022833"/>
    </source>
</evidence>
<evidence type="ECO:0000313" key="19">
    <source>
        <dbReference type="Proteomes" id="UP000614334"/>
    </source>
</evidence>
<dbReference type="Gene3D" id="4.10.860.120">
    <property type="entry name" value="RNA polymerase II, clamp domain"/>
    <property type="match status" value="2"/>
</dbReference>
<comment type="subcellular location">
    <subcellularLocation>
        <location evidence="1">Nucleus</location>
    </subcellularLocation>
</comment>
<feature type="compositionally biased region" description="Polar residues" evidence="16">
    <location>
        <begin position="731"/>
        <end position="755"/>
    </location>
</feature>
<evidence type="ECO:0000256" key="7">
    <source>
        <dbReference type="ARBA" id="ARBA00022723"/>
    </source>
</evidence>
<dbReference type="InterPro" id="IPR045867">
    <property type="entry name" value="DNA-dir_RpoC_beta_prime"/>
</dbReference>
<dbReference type="InterPro" id="IPR007073">
    <property type="entry name" value="RNA_pol_Rpb1_7"/>
</dbReference>
<evidence type="ECO:0000256" key="1">
    <source>
        <dbReference type="ARBA" id="ARBA00004123"/>
    </source>
</evidence>
<dbReference type="InterPro" id="IPR000684">
    <property type="entry name" value="RNA_pol_II_repeat_euk"/>
</dbReference>
<keyword evidence="13" id="KW-0539">Nucleus</keyword>
<feature type="compositionally biased region" description="Polar residues" evidence="16">
    <location>
        <begin position="3000"/>
        <end position="3009"/>
    </location>
</feature>
<keyword evidence="9" id="KW-0862">Zinc</keyword>
<feature type="compositionally biased region" description="Polar residues" evidence="16">
    <location>
        <begin position="480"/>
        <end position="494"/>
    </location>
</feature>
<dbReference type="FunFam" id="2.40.40.20:FF:000019">
    <property type="entry name" value="DNA-directed RNA polymerase II subunit RPB1"/>
    <property type="match status" value="1"/>
</dbReference>
<comment type="caution">
    <text evidence="18">The sequence shown here is derived from an EMBL/GenBank/DDBJ whole genome shotgun (WGS) entry which is preliminary data.</text>
</comment>
<comment type="similarity">
    <text evidence="2 15">Belongs to the RNA polymerase beta' chain family.</text>
</comment>
<dbReference type="Gene3D" id="3.30.1490.180">
    <property type="entry name" value="RNA polymerase ii"/>
    <property type="match status" value="1"/>
</dbReference>
<dbReference type="Gene3D" id="6.10.250.2940">
    <property type="match status" value="1"/>
</dbReference>
<dbReference type="Gene3D" id="6.20.50.80">
    <property type="match status" value="1"/>
</dbReference>
<dbReference type="GO" id="GO:0006366">
    <property type="term" value="P:transcription by RNA polymerase II"/>
    <property type="evidence" value="ECO:0007669"/>
    <property type="project" value="InterPro"/>
</dbReference>
<keyword evidence="11" id="KW-0238">DNA-binding</keyword>
<feature type="compositionally biased region" description="Low complexity" evidence="16">
    <location>
        <begin position="2941"/>
        <end position="2999"/>
    </location>
</feature>
<feature type="region of interest" description="Disordered" evidence="16">
    <location>
        <begin position="2929"/>
        <end position="3081"/>
    </location>
</feature>
<dbReference type="InterPro" id="IPR042102">
    <property type="entry name" value="RNA_pol_Rpb1_3_sf"/>
</dbReference>
<evidence type="ECO:0000256" key="14">
    <source>
        <dbReference type="ARBA" id="ARBA00048552"/>
    </source>
</evidence>
<gene>
    <name evidence="18" type="ORF">RHS01_00286</name>
</gene>
<keyword evidence="4" id="KW-0597">Phosphoprotein</keyword>
<dbReference type="PROSITE" id="PS00115">
    <property type="entry name" value="RNA_POL_II_REPEAT"/>
    <property type="match status" value="3"/>
</dbReference>
<dbReference type="SUPFAM" id="SSF64484">
    <property type="entry name" value="beta and beta-prime subunits of DNA dependent RNA-polymerase"/>
    <property type="match status" value="1"/>
</dbReference>
<dbReference type="Gene3D" id="1.10.274.100">
    <property type="entry name" value="RNA polymerase Rpb1, domain 3"/>
    <property type="match status" value="1"/>
</dbReference>
<dbReference type="Gene3D" id="1.10.132.30">
    <property type="match status" value="1"/>
</dbReference>
<dbReference type="GO" id="GO:0003899">
    <property type="term" value="F:DNA-directed RNA polymerase activity"/>
    <property type="evidence" value="ECO:0007669"/>
    <property type="project" value="UniProtKB-EC"/>
</dbReference>
<evidence type="ECO:0000256" key="16">
    <source>
        <dbReference type="SAM" id="MobiDB-lite"/>
    </source>
</evidence>
<dbReference type="Gene3D" id="3.30.1360.140">
    <property type="match status" value="1"/>
</dbReference>
<feature type="compositionally biased region" description="Low complexity" evidence="16">
    <location>
        <begin position="3053"/>
        <end position="3065"/>
    </location>
</feature>
<proteinExistence type="inferred from homology"/>
<dbReference type="InterPro" id="IPR000722">
    <property type="entry name" value="RNA_pol_asu"/>
</dbReference>
<dbReference type="GO" id="GO:0046872">
    <property type="term" value="F:metal ion binding"/>
    <property type="evidence" value="ECO:0007669"/>
    <property type="project" value="UniProtKB-KW"/>
</dbReference>
<dbReference type="Pfam" id="PF04998">
    <property type="entry name" value="RNA_pol_Rpb1_5"/>
    <property type="match status" value="1"/>
</dbReference>
<dbReference type="CDD" id="cd02733">
    <property type="entry name" value="RNAP_II_RPB1_N"/>
    <property type="match status" value="1"/>
</dbReference>
<evidence type="ECO:0000256" key="5">
    <source>
        <dbReference type="ARBA" id="ARBA00022679"/>
    </source>
</evidence>
<evidence type="ECO:0000256" key="13">
    <source>
        <dbReference type="ARBA" id="ARBA00023242"/>
    </source>
</evidence>
<dbReference type="EMBL" id="JACYCF010000001">
    <property type="protein sequence ID" value="KAF8761678.1"/>
    <property type="molecule type" value="Genomic_DNA"/>
</dbReference>
<dbReference type="InterPro" id="IPR007080">
    <property type="entry name" value="RNA_pol_Rpb1_1"/>
</dbReference>
<feature type="compositionally biased region" description="Polar residues" evidence="16">
    <location>
        <begin position="2929"/>
        <end position="2940"/>
    </location>
</feature>
<feature type="compositionally biased region" description="Low complexity" evidence="16">
    <location>
        <begin position="661"/>
        <end position="678"/>
    </location>
</feature>
<dbReference type="PANTHER" id="PTHR19376:SF37">
    <property type="entry name" value="DNA-DIRECTED RNA POLYMERASE II SUBUNIT RPB1"/>
    <property type="match status" value="1"/>
</dbReference>
<feature type="compositionally biased region" description="Gly residues" evidence="16">
    <location>
        <begin position="786"/>
        <end position="798"/>
    </location>
</feature>
<dbReference type="Pfam" id="PF00623">
    <property type="entry name" value="RNA_pol_Rpb1_2"/>
    <property type="match status" value="1"/>
</dbReference>
<dbReference type="InterPro" id="IPR044893">
    <property type="entry name" value="RNA_pol_Rpb1_clamp_domain"/>
</dbReference>
<evidence type="ECO:0000256" key="4">
    <source>
        <dbReference type="ARBA" id="ARBA00022553"/>
    </source>
</evidence>
<dbReference type="Gene3D" id="3.20.20.80">
    <property type="entry name" value="Glycosidases"/>
    <property type="match status" value="1"/>
</dbReference>
<keyword evidence="6 15" id="KW-0548">Nucleotidyltransferase</keyword>
<dbReference type="PANTHER" id="PTHR19376">
    <property type="entry name" value="DNA-DIRECTED RNA POLYMERASE"/>
    <property type="match status" value="1"/>
</dbReference>
<dbReference type="Pfam" id="PF04983">
    <property type="entry name" value="RNA_pol_Rpb1_3"/>
    <property type="match status" value="1"/>
</dbReference>
<keyword evidence="10" id="KW-0460">Magnesium</keyword>
<keyword evidence="7" id="KW-0479">Metal-binding</keyword>
<dbReference type="Pfam" id="PF04997">
    <property type="entry name" value="RNA_pol_Rpb1_1"/>
    <property type="match status" value="2"/>
</dbReference>
<feature type="domain" description="RNA polymerase N-terminal" evidence="17">
    <location>
        <begin position="1664"/>
        <end position="1967"/>
    </location>
</feature>